<dbReference type="RefSeq" id="XP_046121787.1">
    <property type="nucleotide sequence ID" value="XM_046258914.1"/>
</dbReference>
<comment type="caution">
    <text evidence="2">The sequence shown here is derived from an EMBL/GenBank/DDBJ whole genome shotgun (WGS) entry which is preliminary data.</text>
</comment>
<feature type="region of interest" description="Disordered" evidence="1">
    <location>
        <begin position="108"/>
        <end position="140"/>
    </location>
</feature>
<gene>
    <name evidence="2" type="ORF">F5Z01DRAFT_306948</name>
</gene>
<organism evidence="2 3">
    <name type="scientific">Emericellopsis atlantica</name>
    <dbReference type="NCBI Taxonomy" id="2614577"/>
    <lineage>
        <taxon>Eukaryota</taxon>
        <taxon>Fungi</taxon>
        <taxon>Dikarya</taxon>
        <taxon>Ascomycota</taxon>
        <taxon>Pezizomycotina</taxon>
        <taxon>Sordariomycetes</taxon>
        <taxon>Hypocreomycetidae</taxon>
        <taxon>Hypocreales</taxon>
        <taxon>Bionectriaceae</taxon>
        <taxon>Emericellopsis</taxon>
    </lineage>
</organism>
<sequence length="205" mass="22655">MRVLEFSSLRAVAADEHCWRVQDLAGLLTPPPALIRHTVFSTIRAITYSASSLAPCPDIDAAQLRETPSEPQHSSRGGLDTTGAAQSPSSIAAARRDFTSWPEWSAPTWQRRGMTSRRGSRCNGHRVRQRRRPQATEQLGVGRCSQYATRGHSSVRSSRMRTLVTAGNDILSPASMRSRVTGRSFRPHSAKAPILPSPWIFRVLL</sequence>
<protein>
    <submittedName>
        <fullName evidence="2">Uncharacterized protein</fullName>
    </submittedName>
</protein>
<dbReference type="GeneID" id="70289817"/>
<proteinExistence type="predicted"/>
<feature type="compositionally biased region" description="Basic residues" evidence="1">
    <location>
        <begin position="114"/>
        <end position="133"/>
    </location>
</feature>
<reference evidence="2" key="1">
    <citation type="journal article" date="2021" name="IMA Fungus">
        <title>Genomic characterization of three marine fungi, including Emericellopsis atlantica sp. nov. with signatures of a generalist lifestyle and marine biomass degradation.</title>
        <authorList>
            <person name="Hagestad O.C."/>
            <person name="Hou L."/>
            <person name="Andersen J.H."/>
            <person name="Hansen E.H."/>
            <person name="Altermark B."/>
            <person name="Li C."/>
            <person name="Kuhnert E."/>
            <person name="Cox R.J."/>
            <person name="Crous P.W."/>
            <person name="Spatafora J.W."/>
            <person name="Lail K."/>
            <person name="Amirebrahimi M."/>
            <person name="Lipzen A."/>
            <person name="Pangilinan J."/>
            <person name="Andreopoulos W."/>
            <person name="Hayes R.D."/>
            <person name="Ng V."/>
            <person name="Grigoriev I.V."/>
            <person name="Jackson S.A."/>
            <person name="Sutton T.D.S."/>
            <person name="Dobson A.D.W."/>
            <person name="Rama T."/>
        </authorList>
    </citation>
    <scope>NUCLEOTIDE SEQUENCE</scope>
    <source>
        <strain evidence="2">TS7</strain>
    </source>
</reference>
<keyword evidence="3" id="KW-1185">Reference proteome</keyword>
<evidence type="ECO:0000313" key="2">
    <source>
        <dbReference type="EMBL" id="KAG9257863.1"/>
    </source>
</evidence>
<accession>A0A9P8CSI5</accession>
<name>A0A9P8CSI5_9HYPO</name>
<feature type="region of interest" description="Disordered" evidence="1">
    <location>
        <begin position="65"/>
        <end position="92"/>
    </location>
</feature>
<evidence type="ECO:0000313" key="3">
    <source>
        <dbReference type="Proteomes" id="UP000887229"/>
    </source>
</evidence>
<dbReference type="Proteomes" id="UP000887229">
    <property type="component" value="Unassembled WGS sequence"/>
</dbReference>
<dbReference type="AlphaFoldDB" id="A0A9P8CSI5"/>
<evidence type="ECO:0000256" key="1">
    <source>
        <dbReference type="SAM" id="MobiDB-lite"/>
    </source>
</evidence>
<dbReference type="EMBL" id="MU251244">
    <property type="protein sequence ID" value="KAG9257863.1"/>
    <property type="molecule type" value="Genomic_DNA"/>
</dbReference>